<dbReference type="PROSITE" id="PS00118">
    <property type="entry name" value="PA2_HIS"/>
    <property type="match status" value="1"/>
</dbReference>
<feature type="binding site" evidence="4">
    <location>
        <position position="46"/>
    </location>
    <ligand>
        <name>Ca(2+)</name>
        <dbReference type="ChEBI" id="CHEBI:29108"/>
    </ligand>
</feature>
<comment type="caution">
    <text evidence="8">The sequence shown here is derived from an EMBL/GenBank/DDBJ whole genome shotgun (WGS) entry which is preliminary data.</text>
</comment>
<name>A0AAV2RFY2_MEGNR</name>
<dbReference type="GO" id="GO:0016042">
    <property type="term" value="P:lipid catabolic process"/>
    <property type="evidence" value="ECO:0007669"/>
    <property type="project" value="InterPro"/>
</dbReference>
<evidence type="ECO:0000256" key="4">
    <source>
        <dbReference type="PIRSR" id="PIRSR601211-2"/>
    </source>
</evidence>
<comment type="cofactor">
    <cofactor evidence="4">
        <name>Ca(2+)</name>
        <dbReference type="ChEBI" id="CHEBI:29108"/>
    </cofactor>
    <text evidence="4">Binds 1 Ca(2+) ion per subunit.</text>
</comment>
<dbReference type="Proteomes" id="UP001497623">
    <property type="component" value="Unassembled WGS sequence"/>
</dbReference>
<sequence length="139" mass="15827">ESQQQQQTSSMTRHKRSIFHQYNIMECTTKCNPKDYNEYGCYCGLGGAGQPVDGIDKCCQAHDLCLTYASQCAGLDYYLQPYRWRCNGVHLTVYPDKVLYVAWIAVLIRSASVIDSLLSALSIIHAQQRNLNVRVKKEE</sequence>
<feature type="non-terminal residue" evidence="8">
    <location>
        <position position="1"/>
    </location>
</feature>
<accession>A0AAV2RFY2</accession>
<evidence type="ECO:0000256" key="5">
    <source>
        <dbReference type="PIRSR" id="PIRSR601211-3"/>
    </source>
</evidence>
<dbReference type="PANTHER" id="PTHR11716">
    <property type="entry name" value="PHOSPHOLIPASE A2 FAMILY MEMBER"/>
    <property type="match status" value="1"/>
</dbReference>
<dbReference type="PANTHER" id="PTHR11716:SF107">
    <property type="entry name" value="PHOSPHOLIPASE A2"/>
    <property type="match status" value="1"/>
</dbReference>
<dbReference type="InterPro" id="IPR036444">
    <property type="entry name" value="PLipase_A2_dom_sf"/>
</dbReference>
<dbReference type="Pfam" id="PF00068">
    <property type="entry name" value="Phospholip_A2_1"/>
    <property type="match status" value="1"/>
</dbReference>
<evidence type="ECO:0000313" key="8">
    <source>
        <dbReference type="EMBL" id="CAL4122247.1"/>
    </source>
</evidence>
<feature type="domain" description="Phospholipase A2-like central" evidence="7">
    <location>
        <begin position="17"/>
        <end position="127"/>
    </location>
</feature>
<evidence type="ECO:0000259" key="7">
    <source>
        <dbReference type="SMART" id="SM00085"/>
    </source>
</evidence>
<keyword evidence="9" id="KW-1185">Reference proteome</keyword>
<proteinExistence type="inferred from homology"/>
<reference evidence="8 9" key="1">
    <citation type="submission" date="2024-05" db="EMBL/GenBank/DDBJ databases">
        <authorList>
            <person name="Wallberg A."/>
        </authorList>
    </citation>
    <scope>NUCLEOTIDE SEQUENCE [LARGE SCALE GENOMIC DNA]</scope>
</reference>
<feature type="binding site" evidence="4">
    <location>
        <position position="42"/>
    </location>
    <ligand>
        <name>Ca(2+)</name>
        <dbReference type="ChEBI" id="CHEBI:29108"/>
    </ligand>
</feature>
<evidence type="ECO:0000256" key="2">
    <source>
        <dbReference type="ARBA" id="ARBA00022525"/>
    </source>
</evidence>
<keyword evidence="3 5" id="KW-1015">Disulfide bond</keyword>
<dbReference type="InterPro" id="IPR016090">
    <property type="entry name" value="PLA2-like_dom"/>
</dbReference>
<dbReference type="SMART" id="SM00085">
    <property type="entry name" value="PA2c"/>
    <property type="match status" value="1"/>
</dbReference>
<dbReference type="SUPFAM" id="SSF48619">
    <property type="entry name" value="Phospholipase A2, PLA2"/>
    <property type="match status" value="1"/>
</dbReference>
<feature type="binding site" evidence="4">
    <location>
        <position position="63"/>
    </location>
    <ligand>
        <name>Ca(2+)</name>
        <dbReference type="ChEBI" id="CHEBI:29108"/>
    </ligand>
</feature>
<keyword evidence="2" id="KW-0964">Secreted</keyword>
<evidence type="ECO:0000256" key="1">
    <source>
        <dbReference type="ARBA" id="ARBA00004613"/>
    </source>
</evidence>
<keyword evidence="4" id="KW-0106">Calcium</keyword>
<dbReference type="GO" id="GO:0006644">
    <property type="term" value="P:phospholipid metabolic process"/>
    <property type="evidence" value="ECO:0007669"/>
    <property type="project" value="InterPro"/>
</dbReference>
<dbReference type="EMBL" id="CAXKWB010019755">
    <property type="protein sequence ID" value="CAL4122247.1"/>
    <property type="molecule type" value="Genomic_DNA"/>
</dbReference>
<dbReference type="GO" id="GO:0004623">
    <property type="term" value="F:phospholipase A2 activity"/>
    <property type="evidence" value="ECO:0007669"/>
    <property type="project" value="InterPro"/>
</dbReference>
<dbReference type="InterPro" id="IPR033113">
    <property type="entry name" value="PLA2_histidine"/>
</dbReference>
<feature type="disulfide bond" evidence="5">
    <location>
        <begin position="43"/>
        <end position="59"/>
    </location>
</feature>
<dbReference type="AlphaFoldDB" id="A0AAV2RFY2"/>
<comment type="subcellular location">
    <subcellularLocation>
        <location evidence="1">Secreted</location>
    </subcellularLocation>
</comment>
<protein>
    <recommendedName>
        <fullName evidence="7">Phospholipase A2-like central domain-containing protein</fullName>
    </recommendedName>
</protein>
<feature type="binding site" evidence="4">
    <location>
        <position position="44"/>
    </location>
    <ligand>
        <name>Ca(2+)</name>
        <dbReference type="ChEBI" id="CHEBI:29108"/>
    </ligand>
</feature>
<dbReference type="GO" id="GO:0005509">
    <property type="term" value="F:calcium ion binding"/>
    <property type="evidence" value="ECO:0007669"/>
    <property type="project" value="InterPro"/>
</dbReference>
<dbReference type="GO" id="GO:0005576">
    <property type="term" value="C:extracellular region"/>
    <property type="evidence" value="ECO:0007669"/>
    <property type="project" value="UniProtKB-SubCell"/>
</dbReference>
<dbReference type="InterPro" id="IPR001211">
    <property type="entry name" value="PLA2"/>
</dbReference>
<feature type="non-terminal residue" evidence="8">
    <location>
        <position position="139"/>
    </location>
</feature>
<organism evidence="8 9">
    <name type="scientific">Meganyctiphanes norvegica</name>
    <name type="common">Northern krill</name>
    <name type="synonym">Thysanopoda norvegica</name>
    <dbReference type="NCBI Taxonomy" id="48144"/>
    <lineage>
        <taxon>Eukaryota</taxon>
        <taxon>Metazoa</taxon>
        <taxon>Ecdysozoa</taxon>
        <taxon>Arthropoda</taxon>
        <taxon>Crustacea</taxon>
        <taxon>Multicrustacea</taxon>
        <taxon>Malacostraca</taxon>
        <taxon>Eumalacostraca</taxon>
        <taxon>Eucarida</taxon>
        <taxon>Euphausiacea</taxon>
        <taxon>Euphausiidae</taxon>
        <taxon>Meganyctiphanes</taxon>
    </lineage>
</organism>
<gene>
    <name evidence="8" type="ORF">MNOR_LOCUS22969</name>
</gene>
<dbReference type="Gene3D" id="1.20.90.10">
    <property type="entry name" value="Phospholipase A2 domain"/>
    <property type="match status" value="1"/>
</dbReference>
<evidence type="ECO:0000313" key="9">
    <source>
        <dbReference type="Proteomes" id="UP001497623"/>
    </source>
</evidence>
<comment type="similarity">
    <text evidence="6">Belongs to the phospholipase A2 family.</text>
</comment>
<dbReference type="GO" id="GO:0050482">
    <property type="term" value="P:arachidonate secretion"/>
    <property type="evidence" value="ECO:0007669"/>
    <property type="project" value="InterPro"/>
</dbReference>
<dbReference type="PRINTS" id="PR00389">
    <property type="entry name" value="PHPHLIPASEA2"/>
</dbReference>
<evidence type="ECO:0000256" key="3">
    <source>
        <dbReference type="ARBA" id="ARBA00023157"/>
    </source>
</evidence>
<keyword evidence="4" id="KW-0479">Metal-binding</keyword>
<evidence type="ECO:0000256" key="6">
    <source>
        <dbReference type="RuleBase" id="RU003654"/>
    </source>
</evidence>